<dbReference type="Proteomes" id="UP001055093">
    <property type="component" value="Unassembled WGS sequence"/>
</dbReference>
<evidence type="ECO:0000313" key="1">
    <source>
        <dbReference type="EMBL" id="GJE77130.1"/>
    </source>
</evidence>
<dbReference type="EMBL" id="BPRE01000013">
    <property type="protein sequence ID" value="GJE77130.1"/>
    <property type="molecule type" value="Genomic_DNA"/>
</dbReference>
<keyword evidence="2" id="KW-1185">Reference proteome</keyword>
<name>A0ABQ4UXW2_9HYPH</name>
<reference evidence="1" key="1">
    <citation type="journal article" date="2021" name="Front. Microbiol.">
        <title>Comprehensive Comparative Genomics and Phenotyping of Methylobacterium Species.</title>
        <authorList>
            <person name="Alessa O."/>
            <person name="Ogura Y."/>
            <person name="Fujitani Y."/>
            <person name="Takami H."/>
            <person name="Hayashi T."/>
            <person name="Sahin N."/>
            <person name="Tani A."/>
        </authorList>
    </citation>
    <scope>NUCLEOTIDE SEQUENCE</scope>
    <source>
        <strain evidence="1">DSM 14458</strain>
    </source>
</reference>
<gene>
    <name evidence="1" type="ORF">BGCPKDLD_3731</name>
</gene>
<accession>A0ABQ4UXW2</accession>
<sequence>MTLSFTGSTVAVLVSPLDGSPFLTDQFTLPDLASSETRVVSAWCSRMAPSA</sequence>
<reference evidence="1" key="2">
    <citation type="submission" date="2021-08" db="EMBL/GenBank/DDBJ databases">
        <authorList>
            <person name="Tani A."/>
            <person name="Ola A."/>
            <person name="Ogura Y."/>
            <person name="Katsura K."/>
            <person name="Hayashi T."/>
        </authorList>
    </citation>
    <scope>NUCLEOTIDE SEQUENCE</scope>
    <source>
        <strain evidence="1">DSM 14458</strain>
    </source>
</reference>
<organism evidence="1 2">
    <name type="scientific">Methylorubrum suomiense</name>
    <dbReference type="NCBI Taxonomy" id="144191"/>
    <lineage>
        <taxon>Bacteria</taxon>
        <taxon>Pseudomonadati</taxon>
        <taxon>Pseudomonadota</taxon>
        <taxon>Alphaproteobacteria</taxon>
        <taxon>Hyphomicrobiales</taxon>
        <taxon>Methylobacteriaceae</taxon>
        <taxon>Methylorubrum</taxon>
    </lineage>
</organism>
<evidence type="ECO:0000313" key="2">
    <source>
        <dbReference type="Proteomes" id="UP001055093"/>
    </source>
</evidence>
<proteinExistence type="predicted"/>
<comment type="caution">
    <text evidence="1">The sequence shown here is derived from an EMBL/GenBank/DDBJ whole genome shotgun (WGS) entry which is preliminary data.</text>
</comment>
<protein>
    <submittedName>
        <fullName evidence="1">Uncharacterized protein</fullName>
    </submittedName>
</protein>